<dbReference type="CDD" id="cd13900">
    <property type="entry name" value="CuRO_3_Tth-MCO_like"/>
    <property type="match status" value="1"/>
</dbReference>
<dbReference type="Pfam" id="PF07731">
    <property type="entry name" value="Cu-oxidase_2"/>
    <property type="match status" value="1"/>
</dbReference>
<gene>
    <name evidence="7" type="ORF">ACFOLH_05740</name>
</gene>
<dbReference type="Gene3D" id="2.60.40.420">
    <property type="entry name" value="Cupredoxins - blue copper proteins"/>
    <property type="match status" value="3"/>
</dbReference>
<keyword evidence="1" id="KW-0479">Metal-binding</keyword>
<reference evidence="8" key="1">
    <citation type="journal article" date="2019" name="Int. J. Syst. Evol. Microbiol.">
        <title>The Global Catalogue of Microorganisms (GCM) 10K type strain sequencing project: providing services to taxonomists for standard genome sequencing and annotation.</title>
        <authorList>
            <consortium name="The Broad Institute Genomics Platform"/>
            <consortium name="The Broad Institute Genome Sequencing Center for Infectious Disease"/>
            <person name="Wu L."/>
            <person name="Ma J."/>
        </authorList>
    </citation>
    <scope>NUCLEOTIDE SEQUENCE [LARGE SCALE GENOMIC DNA]</scope>
    <source>
        <strain evidence="8">NCAIM B.02333</strain>
    </source>
</reference>
<dbReference type="CDD" id="cd13853">
    <property type="entry name" value="CuRO_1_Tth-MCO_like"/>
    <property type="match status" value="1"/>
</dbReference>
<dbReference type="PROSITE" id="PS00080">
    <property type="entry name" value="MULTICOPPER_OXIDASE2"/>
    <property type="match status" value="1"/>
</dbReference>
<feature type="compositionally biased region" description="Low complexity" evidence="3">
    <location>
        <begin position="51"/>
        <end position="67"/>
    </location>
</feature>
<dbReference type="EMBL" id="JBHRWW010000003">
    <property type="protein sequence ID" value="MFC3687841.1"/>
    <property type="molecule type" value="Genomic_DNA"/>
</dbReference>
<dbReference type="PROSITE" id="PS51318">
    <property type="entry name" value="TAT"/>
    <property type="match status" value="1"/>
</dbReference>
<dbReference type="InterPro" id="IPR011707">
    <property type="entry name" value="Cu-oxidase-like_N"/>
</dbReference>
<feature type="region of interest" description="Disordered" evidence="3">
    <location>
        <begin position="51"/>
        <end position="73"/>
    </location>
</feature>
<evidence type="ECO:0000313" key="8">
    <source>
        <dbReference type="Proteomes" id="UP001595685"/>
    </source>
</evidence>
<evidence type="ECO:0000313" key="7">
    <source>
        <dbReference type="EMBL" id="MFC3687841.1"/>
    </source>
</evidence>
<evidence type="ECO:0000259" key="5">
    <source>
        <dbReference type="Pfam" id="PF07731"/>
    </source>
</evidence>
<comment type="caution">
    <text evidence="7">The sequence shown here is derived from an EMBL/GenBank/DDBJ whole genome shotgun (WGS) entry which is preliminary data.</text>
</comment>
<dbReference type="InterPro" id="IPR011706">
    <property type="entry name" value="Cu-oxidase_C"/>
</dbReference>
<evidence type="ECO:0000256" key="3">
    <source>
        <dbReference type="SAM" id="MobiDB-lite"/>
    </source>
</evidence>
<protein>
    <submittedName>
        <fullName evidence="7">Multicopper oxidase family protein</fullName>
    </submittedName>
</protein>
<dbReference type="InterPro" id="IPR008972">
    <property type="entry name" value="Cupredoxin"/>
</dbReference>
<feature type="domain" description="Plastocyanin-like" evidence="4">
    <location>
        <begin position="249"/>
        <end position="321"/>
    </location>
</feature>
<dbReference type="SUPFAM" id="SSF49503">
    <property type="entry name" value="Cupredoxins"/>
    <property type="match status" value="3"/>
</dbReference>
<dbReference type="Pfam" id="PF00394">
    <property type="entry name" value="Cu-oxidase"/>
    <property type="match status" value="1"/>
</dbReference>
<dbReference type="PANTHER" id="PTHR11709:SF2">
    <property type="entry name" value="MULTICOPPER OXIDASE LPR1"/>
    <property type="match status" value="1"/>
</dbReference>
<sequence>MHRPDQHHALQHDERRTRGDGQRPSRRHVLGLAAGAAGVLLGPAAGASAVGAALSGSSSSGVAGAVGEPLREPPVLRSRDGVLDVTLRAAPTTTTVGGATWHVLGYEGGFPGPTLLVHPGDSMRVRLVNDLGATTNIHTHGLHVSGEGDGDNVFRQVAPGTEAAYRIDLRPDHHPGTNWYHPHSHGDGARQLFAGLAGALVVQSPREAALEQRGLRDRVLLLHSTQVGPDGHVLDPLRVRQDGHVRLVNGQLQPTIDIRPGETQRWRLVNTTVNDVLRLQLPGLEVRQVAADGSPYRRPVPVTEVRLAAGQRADLLVTATEAGTTELLTAAFDVGLGVVLPAARLATVRCEGRAVARGRVPVAALLQPWHDLRTEHVDRRRHVTMNLFGMDGRPFDHDRVDQVVALDSLEEWTVHNPTGLVHPFHIHVNPFQVTHVDGVPVDSPSYEDTVLVGKEGGSVTFLTRFRHFTGRAMYHCHFSTHSDLGMMAVAHILGPDDPPLPEPDLGGGHHH</sequence>
<keyword evidence="2" id="KW-0560">Oxidoreductase</keyword>
<evidence type="ECO:0000256" key="2">
    <source>
        <dbReference type="ARBA" id="ARBA00023002"/>
    </source>
</evidence>
<evidence type="ECO:0000256" key="1">
    <source>
        <dbReference type="ARBA" id="ARBA00022723"/>
    </source>
</evidence>
<feature type="domain" description="Plastocyanin-like" evidence="5">
    <location>
        <begin position="384"/>
        <end position="489"/>
    </location>
</feature>
<proteinExistence type="predicted"/>
<feature type="domain" description="Plastocyanin-like" evidence="6">
    <location>
        <begin position="94"/>
        <end position="205"/>
    </location>
</feature>
<feature type="compositionally biased region" description="Basic and acidic residues" evidence="3">
    <location>
        <begin position="1"/>
        <end position="23"/>
    </location>
</feature>
<dbReference type="InterPro" id="IPR006311">
    <property type="entry name" value="TAT_signal"/>
</dbReference>
<dbReference type="Pfam" id="PF07732">
    <property type="entry name" value="Cu-oxidase_3"/>
    <property type="match status" value="1"/>
</dbReference>
<organism evidence="7 8">
    <name type="scientific">Aquipuribacter hungaricus</name>
    <dbReference type="NCBI Taxonomy" id="545624"/>
    <lineage>
        <taxon>Bacteria</taxon>
        <taxon>Bacillati</taxon>
        <taxon>Actinomycetota</taxon>
        <taxon>Actinomycetes</taxon>
        <taxon>Micrococcales</taxon>
        <taxon>Intrasporangiaceae</taxon>
        <taxon>Aquipuribacter</taxon>
    </lineage>
</organism>
<dbReference type="InterPro" id="IPR001117">
    <property type="entry name" value="Cu-oxidase_2nd"/>
</dbReference>
<dbReference type="InterPro" id="IPR045087">
    <property type="entry name" value="Cu-oxidase_fam"/>
</dbReference>
<dbReference type="RefSeq" id="WP_340289945.1">
    <property type="nucleotide sequence ID" value="NZ_JBBEOI010000013.1"/>
</dbReference>
<dbReference type="PANTHER" id="PTHR11709">
    <property type="entry name" value="MULTI-COPPER OXIDASE"/>
    <property type="match status" value="1"/>
</dbReference>
<name>A0ABV7WH40_9MICO</name>
<feature type="region of interest" description="Disordered" evidence="3">
    <location>
        <begin position="1"/>
        <end position="25"/>
    </location>
</feature>
<evidence type="ECO:0000259" key="4">
    <source>
        <dbReference type="Pfam" id="PF00394"/>
    </source>
</evidence>
<keyword evidence="8" id="KW-1185">Reference proteome</keyword>
<accession>A0ABV7WH40</accession>
<evidence type="ECO:0000259" key="6">
    <source>
        <dbReference type="Pfam" id="PF07732"/>
    </source>
</evidence>
<dbReference type="InterPro" id="IPR002355">
    <property type="entry name" value="Cu_oxidase_Cu_BS"/>
</dbReference>
<dbReference type="Proteomes" id="UP001595685">
    <property type="component" value="Unassembled WGS sequence"/>
</dbReference>